<organism evidence="1 2">
    <name type="scientific">Vreelandella olivaria</name>
    <dbReference type="NCBI Taxonomy" id="390919"/>
    <lineage>
        <taxon>Bacteria</taxon>
        <taxon>Pseudomonadati</taxon>
        <taxon>Pseudomonadota</taxon>
        <taxon>Gammaproteobacteria</taxon>
        <taxon>Oceanospirillales</taxon>
        <taxon>Halomonadaceae</taxon>
        <taxon>Vreelandella</taxon>
    </lineage>
</organism>
<evidence type="ECO:0000313" key="2">
    <source>
        <dbReference type="Proteomes" id="UP000289555"/>
    </source>
</evidence>
<proteinExistence type="predicted"/>
<reference evidence="2" key="1">
    <citation type="journal article" date="2019" name="Microbiol. Resour. Announc.">
        <title>Complete Genome Sequence of Halomonas olivaria, a Moderately Halophilic Bacterium Isolated from Olive Processing Effluents, Obtained by Nanopore Sequencing.</title>
        <authorList>
            <person name="Nagata S."/>
            <person name="Ii K.M."/>
            <person name="Tsukimi T."/>
            <person name="Miura M.C."/>
            <person name="Galipon J."/>
            <person name="Arakawa K."/>
        </authorList>
    </citation>
    <scope>NUCLEOTIDE SEQUENCE [LARGE SCALE GENOMIC DNA]</scope>
    <source>
        <strain evidence="2">TYRC17</strain>
    </source>
</reference>
<evidence type="ECO:0000313" key="1">
    <source>
        <dbReference type="EMBL" id="BBI51999.1"/>
    </source>
</evidence>
<dbReference type="Proteomes" id="UP000289555">
    <property type="component" value="Chromosome"/>
</dbReference>
<name>A0ABM7GJD9_9GAMM</name>
<sequence length="70" mass="7787">MIQQPLLKGKGIVGQVRRRAKPIRRDTRPTIMSNLKRSERVTADYIKAAGSDRAATVEQYCTGPDTQASE</sequence>
<protein>
    <submittedName>
        <fullName evidence="1">Uncharacterized protein</fullName>
    </submittedName>
</protein>
<accession>A0ABM7GJD9</accession>
<keyword evidence="2" id="KW-1185">Reference proteome</keyword>
<dbReference type="EMBL" id="AP019416">
    <property type="protein sequence ID" value="BBI51999.1"/>
    <property type="molecule type" value="Genomic_DNA"/>
</dbReference>
<gene>
    <name evidence="1" type="ORF">HORIV_44200</name>
</gene>